<evidence type="ECO:0000313" key="1">
    <source>
        <dbReference type="EMBL" id="TFK59619.1"/>
    </source>
</evidence>
<protein>
    <submittedName>
        <fullName evidence="1">Uncharacterized protein</fullName>
    </submittedName>
</protein>
<evidence type="ECO:0000313" key="2">
    <source>
        <dbReference type="Proteomes" id="UP000308600"/>
    </source>
</evidence>
<proteinExistence type="predicted"/>
<accession>A0ACD3A1U6</accession>
<dbReference type="Proteomes" id="UP000308600">
    <property type="component" value="Unassembled WGS sequence"/>
</dbReference>
<dbReference type="EMBL" id="ML208930">
    <property type="protein sequence ID" value="TFK59619.1"/>
    <property type="molecule type" value="Genomic_DNA"/>
</dbReference>
<sequence>MDSSNSGRLHWNSLVELLQKASKCLPSCPSCLAAFSTLLRISRKFFFSVCLFGLPTTYFHSYQVLPSVAIPATSTANTSTPWSQFLEKHKHKWQMLNIVSVLLLPLNVAFLQIESIAQWELTRTTTVLSLWLSGAGLVCGCINLFCLPRVPDLYLRLCANEEPSSLRFWYLWIIMALPAAFTIWSAVALVITVAIYSFVSGDSGDGTARRSAVTIVLAFIGSSMLPYLPVLRAAVSSIALSSSFKFQQLANIKHRCSFLFPHSSPLKYLC</sequence>
<organism evidence="1 2">
    <name type="scientific">Pluteus cervinus</name>
    <dbReference type="NCBI Taxonomy" id="181527"/>
    <lineage>
        <taxon>Eukaryota</taxon>
        <taxon>Fungi</taxon>
        <taxon>Dikarya</taxon>
        <taxon>Basidiomycota</taxon>
        <taxon>Agaricomycotina</taxon>
        <taxon>Agaricomycetes</taxon>
        <taxon>Agaricomycetidae</taxon>
        <taxon>Agaricales</taxon>
        <taxon>Pluteineae</taxon>
        <taxon>Pluteaceae</taxon>
        <taxon>Pluteus</taxon>
    </lineage>
</organism>
<name>A0ACD3A1U6_9AGAR</name>
<gene>
    <name evidence="1" type="ORF">BDN72DRAFT_905678</name>
</gene>
<reference evidence="1 2" key="1">
    <citation type="journal article" date="2019" name="Nat. Ecol. Evol.">
        <title>Megaphylogeny resolves global patterns of mushroom evolution.</title>
        <authorList>
            <person name="Varga T."/>
            <person name="Krizsan K."/>
            <person name="Foldi C."/>
            <person name="Dima B."/>
            <person name="Sanchez-Garcia M."/>
            <person name="Sanchez-Ramirez S."/>
            <person name="Szollosi G.J."/>
            <person name="Szarkandi J.G."/>
            <person name="Papp V."/>
            <person name="Albert L."/>
            <person name="Andreopoulos W."/>
            <person name="Angelini C."/>
            <person name="Antonin V."/>
            <person name="Barry K.W."/>
            <person name="Bougher N.L."/>
            <person name="Buchanan P."/>
            <person name="Buyck B."/>
            <person name="Bense V."/>
            <person name="Catcheside P."/>
            <person name="Chovatia M."/>
            <person name="Cooper J."/>
            <person name="Damon W."/>
            <person name="Desjardin D."/>
            <person name="Finy P."/>
            <person name="Geml J."/>
            <person name="Haridas S."/>
            <person name="Hughes K."/>
            <person name="Justo A."/>
            <person name="Karasinski D."/>
            <person name="Kautmanova I."/>
            <person name="Kiss B."/>
            <person name="Kocsube S."/>
            <person name="Kotiranta H."/>
            <person name="LaButti K.M."/>
            <person name="Lechner B.E."/>
            <person name="Liimatainen K."/>
            <person name="Lipzen A."/>
            <person name="Lukacs Z."/>
            <person name="Mihaltcheva S."/>
            <person name="Morgado L.N."/>
            <person name="Niskanen T."/>
            <person name="Noordeloos M.E."/>
            <person name="Ohm R.A."/>
            <person name="Ortiz-Santana B."/>
            <person name="Ovrebo C."/>
            <person name="Racz N."/>
            <person name="Riley R."/>
            <person name="Savchenko A."/>
            <person name="Shiryaev A."/>
            <person name="Soop K."/>
            <person name="Spirin V."/>
            <person name="Szebenyi C."/>
            <person name="Tomsovsky M."/>
            <person name="Tulloss R.E."/>
            <person name="Uehling J."/>
            <person name="Grigoriev I.V."/>
            <person name="Vagvolgyi C."/>
            <person name="Papp T."/>
            <person name="Martin F.M."/>
            <person name="Miettinen O."/>
            <person name="Hibbett D.S."/>
            <person name="Nagy L.G."/>
        </authorList>
    </citation>
    <scope>NUCLEOTIDE SEQUENCE [LARGE SCALE GENOMIC DNA]</scope>
    <source>
        <strain evidence="1 2">NL-1719</strain>
    </source>
</reference>
<keyword evidence="2" id="KW-1185">Reference proteome</keyword>